<reference evidence="1" key="1">
    <citation type="submission" date="2009-10" db="EMBL/GenBank/DDBJ databases">
        <title>Diversity of trophic interactions inside an arsenic-rich microbial ecosystem.</title>
        <authorList>
            <person name="Bertin P.N."/>
            <person name="Heinrich-Salmeron A."/>
            <person name="Pelletier E."/>
            <person name="Goulhen-Chollet F."/>
            <person name="Arsene-Ploetze F."/>
            <person name="Gallien S."/>
            <person name="Calteau A."/>
            <person name="Vallenet D."/>
            <person name="Casiot C."/>
            <person name="Chane-Woon-Ming B."/>
            <person name="Giloteaux L."/>
            <person name="Barakat M."/>
            <person name="Bonnefoy V."/>
            <person name="Bruneel O."/>
            <person name="Chandler M."/>
            <person name="Cleiss J."/>
            <person name="Duran R."/>
            <person name="Elbaz-Poulichet F."/>
            <person name="Fonknechten N."/>
            <person name="Lauga B."/>
            <person name="Mornico D."/>
            <person name="Ortet P."/>
            <person name="Schaeffer C."/>
            <person name="Siguier P."/>
            <person name="Alexander Thil Smith A."/>
            <person name="Van Dorsselaer A."/>
            <person name="Weissenbach J."/>
            <person name="Medigue C."/>
            <person name="Le Paslier D."/>
        </authorList>
    </citation>
    <scope>NUCLEOTIDE SEQUENCE</scope>
</reference>
<organism evidence="1">
    <name type="scientific">mine drainage metagenome</name>
    <dbReference type="NCBI Taxonomy" id="410659"/>
    <lineage>
        <taxon>unclassified sequences</taxon>
        <taxon>metagenomes</taxon>
        <taxon>ecological metagenomes</taxon>
    </lineage>
</organism>
<dbReference type="AntiFam" id="ANF00095">
    <property type="entry name" value="Shadow ORF (opposite ABC transporters)"/>
</dbReference>
<comment type="caution">
    <text evidence="1">The sequence shown here is derived from an EMBL/GenBank/DDBJ whole genome shotgun (WGS) entry which is preliminary data.</text>
</comment>
<dbReference type="EMBL" id="CABQ01000123">
    <property type="protein sequence ID" value="CBI07705.1"/>
    <property type="molecule type" value="Genomic_DNA"/>
</dbReference>
<dbReference type="AlphaFoldDB" id="E6QKD8"/>
<name>E6QKD8_9ZZZZ</name>
<dbReference type="AntiFam" id="ANF00142">
    <property type="entry name" value="Shadow ORF (opposite yadG)"/>
</dbReference>
<protein>
    <submittedName>
        <fullName evidence="1">Uncharacterized protein</fullName>
    </submittedName>
</protein>
<evidence type="ECO:0000313" key="1">
    <source>
        <dbReference type="EMBL" id="CBI07705.1"/>
    </source>
</evidence>
<accession>E6QKD8</accession>
<gene>
    <name evidence="1" type="ORF">CARN6_1075</name>
</gene>
<proteinExistence type="predicted"/>
<sequence length="177" mass="19079">MPRGGQHCVHRAALDHFPVAHDGDVAGHLANDGEVVAGEEHGQLALLLKRFEHVEYLGLDGNVERGGRLVGEQQLRLVDEGHGDQYALTLAARELMGIIVHAAGGVGNGYGFEGLNRLVSKRNAAYLWSVSADGLDDLAADLHDRIERGHRLLEYHGDLAAAHGTHFFVGQADQFPA</sequence>